<dbReference type="RefSeq" id="WP_142088221.1">
    <property type="nucleotide sequence ID" value="NZ_SZUV01000001.1"/>
</dbReference>
<comment type="caution">
    <text evidence="2">The sequence shown here is derived from an EMBL/GenBank/DDBJ whole genome shotgun (WGS) entry which is preliminary data.</text>
</comment>
<evidence type="ECO:0000313" key="2">
    <source>
        <dbReference type="EMBL" id="TQN52017.1"/>
    </source>
</evidence>
<evidence type="ECO:0000256" key="1">
    <source>
        <dbReference type="SAM" id="Phobius"/>
    </source>
</evidence>
<feature type="transmembrane region" description="Helical" evidence="1">
    <location>
        <begin position="46"/>
        <end position="65"/>
    </location>
</feature>
<keyword evidence="1" id="KW-0812">Transmembrane</keyword>
<keyword evidence="1" id="KW-1133">Transmembrane helix</keyword>
<dbReference type="Proteomes" id="UP000315403">
    <property type="component" value="Unassembled WGS sequence"/>
</dbReference>
<accession>A0A543Q6Q7</accession>
<dbReference type="EMBL" id="SZUV01000001">
    <property type="protein sequence ID" value="TQN52017.1"/>
    <property type="molecule type" value="Genomic_DNA"/>
</dbReference>
<protein>
    <submittedName>
        <fullName evidence="2">Uncharacterized protein</fullName>
    </submittedName>
</protein>
<evidence type="ECO:0000313" key="3">
    <source>
        <dbReference type="Proteomes" id="UP000315403"/>
    </source>
</evidence>
<organism evidence="2 3">
    <name type="scientific">Acidithiobacillus thiooxidans ATCC 19377</name>
    <dbReference type="NCBI Taxonomy" id="637390"/>
    <lineage>
        <taxon>Bacteria</taxon>
        <taxon>Pseudomonadati</taxon>
        <taxon>Pseudomonadota</taxon>
        <taxon>Acidithiobacillia</taxon>
        <taxon>Acidithiobacillales</taxon>
        <taxon>Acidithiobacillaceae</taxon>
        <taxon>Acidithiobacillus</taxon>
    </lineage>
</organism>
<name>A0A543Q6Q7_ACITH</name>
<reference evidence="2 3" key="1">
    <citation type="submission" date="2019-03" db="EMBL/GenBank/DDBJ databases">
        <title>New insights into Acidothiobacillus thiooxidans sulfur metabolism through coupled gene expression, solution geochemistry, microscopy and spectroscopy analyses.</title>
        <authorList>
            <person name="Camacho D."/>
            <person name="Frazao R."/>
            <person name="Fouillen A."/>
            <person name="Nanci A."/>
            <person name="Lang B.F."/>
            <person name="Apte S.C."/>
            <person name="Baron C."/>
            <person name="Warren L.A."/>
        </authorList>
    </citation>
    <scope>NUCLEOTIDE SEQUENCE [LARGE SCALE GENOMIC DNA]</scope>
    <source>
        <strain evidence="2 3">ATCC 19377</strain>
    </source>
</reference>
<dbReference type="AlphaFoldDB" id="A0A543Q6Q7"/>
<keyword evidence="1" id="KW-0472">Membrane</keyword>
<gene>
    <name evidence="2" type="ORF">DLNHIDIE_01898</name>
</gene>
<sequence>MSFDLSGWKPSCEQAKYVSGSSRIIGVALSASIAGPPAHAILSEHSVSALSWLFIFLGVCAWKLFERVGYQILKKGGC</sequence>
<proteinExistence type="predicted"/>